<accession>A0AAE0Q6T4</accession>
<evidence type="ECO:0000256" key="9">
    <source>
        <dbReference type="ARBA" id="ARBA00022840"/>
    </source>
</evidence>
<dbReference type="InterPro" id="IPR020845">
    <property type="entry name" value="AMP-binding_CS"/>
</dbReference>
<dbReference type="Pfam" id="PF00501">
    <property type="entry name" value="AMP-binding"/>
    <property type="match status" value="1"/>
</dbReference>
<keyword evidence="10 11" id="KW-0443">Lipid metabolism</keyword>
<evidence type="ECO:0000256" key="6">
    <source>
        <dbReference type="ARBA" id="ARBA00022598"/>
    </source>
</evidence>
<keyword evidence="5 11" id="KW-0963">Cytoplasm</keyword>
<evidence type="ECO:0000313" key="14">
    <source>
        <dbReference type="EMBL" id="KAK3514828.1"/>
    </source>
</evidence>
<comment type="similarity">
    <text evidence="2 11">Belongs to the ATP-dependent AMP-binding enzyme family.</text>
</comment>
<evidence type="ECO:0000259" key="12">
    <source>
        <dbReference type="Pfam" id="PF00501"/>
    </source>
</evidence>
<evidence type="ECO:0000313" key="15">
    <source>
        <dbReference type="Proteomes" id="UP001274896"/>
    </source>
</evidence>
<dbReference type="FunFam" id="3.30.300.30:FF:000037">
    <property type="entry name" value="acetoacetyl-CoA synthetase"/>
    <property type="match status" value="1"/>
</dbReference>
<comment type="subcellular location">
    <subcellularLocation>
        <location evidence="1 11">Cytoplasm</location>
        <location evidence="1 11">Cytosol</location>
    </subcellularLocation>
</comment>
<dbReference type="NCBIfam" id="TIGR01217">
    <property type="entry name" value="ac_ac_CoA_syn"/>
    <property type="match status" value="1"/>
</dbReference>
<keyword evidence="7 11" id="KW-0547">Nucleotide-binding</keyword>
<dbReference type="Gene3D" id="3.40.50.12780">
    <property type="entry name" value="N-terminal domain of ligase-like"/>
    <property type="match status" value="2"/>
</dbReference>
<keyword evidence="8 11" id="KW-0276">Fatty acid metabolism</keyword>
<evidence type="ECO:0000259" key="13">
    <source>
        <dbReference type="Pfam" id="PF16177"/>
    </source>
</evidence>
<dbReference type="EMBL" id="JAUCMX010000021">
    <property type="protein sequence ID" value="KAK3514828.1"/>
    <property type="molecule type" value="Genomic_DNA"/>
</dbReference>
<evidence type="ECO:0000256" key="8">
    <source>
        <dbReference type="ARBA" id="ARBA00022832"/>
    </source>
</evidence>
<comment type="caution">
    <text evidence="14">The sequence shown here is derived from an EMBL/GenBank/DDBJ whole genome shotgun (WGS) entry which is preliminary data.</text>
</comment>
<dbReference type="AlphaFoldDB" id="A0AAE0Q6T4"/>
<comment type="function">
    <text evidence="11">Converts acetoacetate to acetoacetyl-CoA in the cytosol.</text>
</comment>
<dbReference type="Pfam" id="PF16177">
    <property type="entry name" value="ACAS_N"/>
    <property type="match status" value="1"/>
</dbReference>
<dbReference type="InterPro" id="IPR045851">
    <property type="entry name" value="AMP-bd_C_sf"/>
</dbReference>
<reference evidence="14" key="1">
    <citation type="submission" date="2023-06" db="EMBL/GenBank/DDBJ databases">
        <title>Male Hemibagrus guttatus genome.</title>
        <authorList>
            <person name="Bian C."/>
        </authorList>
    </citation>
    <scope>NUCLEOTIDE SEQUENCE</scope>
    <source>
        <strain evidence="14">Male_cb2023</strain>
        <tissue evidence="14">Muscle</tissue>
    </source>
</reference>
<comment type="catalytic activity">
    <reaction evidence="11">
        <text>acetoacetate + ATP + CoA = acetoacetyl-CoA + AMP + diphosphate</text>
        <dbReference type="Rhea" id="RHEA:16117"/>
        <dbReference type="ChEBI" id="CHEBI:13705"/>
        <dbReference type="ChEBI" id="CHEBI:30616"/>
        <dbReference type="ChEBI" id="CHEBI:33019"/>
        <dbReference type="ChEBI" id="CHEBI:57286"/>
        <dbReference type="ChEBI" id="CHEBI:57287"/>
        <dbReference type="ChEBI" id="CHEBI:456215"/>
        <dbReference type="EC" id="6.2.1.16"/>
    </reaction>
</comment>
<name>A0AAE0Q6T4_9TELE</name>
<dbReference type="InterPro" id="IPR005914">
    <property type="entry name" value="Acac_CoA_synth"/>
</dbReference>
<feature type="domain" description="Acetyl-coenzyme A synthetase N-terminal" evidence="13">
    <location>
        <begin position="47"/>
        <end position="104"/>
    </location>
</feature>
<dbReference type="EC" id="6.2.1.16" evidence="3 11"/>
<dbReference type="SUPFAM" id="SSF56801">
    <property type="entry name" value="Acetyl-CoA synthetase-like"/>
    <property type="match status" value="2"/>
</dbReference>
<dbReference type="PANTHER" id="PTHR42921:SF1">
    <property type="entry name" value="ACETOACETYL-COA SYNTHETASE"/>
    <property type="match status" value="1"/>
</dbReference>
<dbReference type="GO" id="GO:0030729">
    <property type="term" value="F:acetoacetate-CoA ligase activity"/>
    <property type="evidence" value="ECO:0007669"/>
    <property type="project" value="UniProtKB-UniRule"/>
</dbReference>
<dbReference type="GO" id="GO:0005829">
    <property type="term" value="C:cytosol"/>
    <property type="evidence" value="ECO:0007669"/>
    <property type="project" value="UniProtKB-SubCell"/>
</dbReference>
<organism evidence="14 15">
    <name type="scientific">Hemibagrus guttatus</name>
    <dbReference type="NCBI Taxonomy" id="175788"/>
    <lineage>
        <taxon>Eukaryota</taxon>
        <taxon>Metazoa</taxon>
        <taxon>Chordata</taxon>
        <taxon>Craniata</taxon>
        <taxon>Vertebrata</taxon>
        <taxon>Euteleostomi</taxon>
        <taxon>Actinopterygii</taxon>
        <taxon>Neopterygii</taxon>
        <taxon>Teleostei</taxon>
        <taxon>Ostariophysi</taxon>
        <taxon>Siluriformes</taxon>
        <taxon>Bagridae</taxon>
        <taxon>Hemibagrus</taxon>
    </lineage>
</organism>
<keyword evidence="15" id="KW-1185">Reference proteome</keyword>
<evidence type="ECO:0000256" key="11">
    <source>
        <dbReference type="RuleBase" id="RU367019"/>
    </source>
</evidence>
<evidence type="ECO:0000256" key="4">
    <source>
        <dbReference type="ARBA" id="ARBA00015326"/>
    </source>
</evidence>
<proteinExistence type="inferred from homology"/>
<dbReference type="GO" id="GO:0006631">
    <property type="term" value="P:fatty acid metabolic process"/>
    <property type="evidence" value="ECO:0007669"/>
    <property type="project" value="UniProtKB-UniRule"/>
</dbReference>
<evidence type="ECO:0000256" key="10">
    <source>
        <dbReference type="ARBA" id="ARBA00023098"/>
    </source>
</evidence>
<protein>
    <recommendedName>
        <fullName evidence="4 11">Acetoacetyl-CoA synthetase</fullName>
        <ecNumber evidence="3 11">6.2.1.16</ecNumber>
    </recommendedName>
</protein>
<sequence length="812" mass="90035">MSKHTKDKGEEIMESEVMWYPDSKKNTQMDRFRAQMNRDYGLNLGHYNDLYQWSVENYADFWAEVWRFCGIISSKMYEEVVDVSKRISDVPEWFRGSRLNYAENLLKHADQEKVALYAAAEGREEIIKVTFGELRCEVARFAASMRKMGIKAGDRVVGYLPNSVHAVEAMLAAASIGAIWSSTSPDFGVNGCCGVCNVGVLDRFSQIQPKLIFSVAAVVYNGKQHDHMDKLQRVVKGLPDLKKVVVIPYVRSKGETDLSKIPNSVILDEFLDTGMEGDQNPQLEFEQLPFSHPLFIMYSSGTTGAPKCMVHSAGGTLIQHLKEHILHGNMMSSDVIIYYTTTGWMMWNWLVSSLAVGASVVLYDGSPLVPTPDVLWNLVDQLGITIFGTGAKWLSVLEERNLKPADTHSLQSLHTILSTGSPLKPQSYEYVYSCIKHNVLLASISGGTDIISCFMGQNHTVPVYRGEIQARNLGMAVEAWTPEGQDLTLTLPHPSSPSSFFILILLHPHPSSPSPSLILPHPHPSSPSSFLTLTLPHPHPPHPSSPSSFLILPLPHPSSPSSFLTLTLPHPPSPSLILPHPHPSSPSSFLPFILPHPHPSSPSPFLTLTLPHSHRKAVWGESGELVCLNPIPCQPTHFWNDDNSNKYRKAYFSTYTGVWAHGDYCKINPKTGGIVMLGRSDGTLNPNGVRFGSSEIYNIVEAFEEVCDSVCVPQYNTDGEERVVLFLKLVPSHTFSSELVTKIRNAIRVSLSARHVPSVILQTKDIPYTISGKKVEVAVKQVIAGKEVSQRGAFSNPESLDLYKNIPELQNF</sequence>
<dbReference type="CDD" id="cd05943">
    <property type="entry name" value="AACS"/>
    <property type="match status" value="1"/>
</dbReference>
<evidence type="ECO:0000256" key="5">
    <source>
        <dbReference type="ARBA" id="ARBA00022490"/>
    </source>
</evidence>
<evidence type="ECO:0000256" key="2">
    <source>
        <dbReference type="ARBA" id="ARBA00006432"/>
    </source>
</evidence>
<dbReference type="InterPro" id="IPR000873">
    <property type="entry name" value="AMP-dep_synth/lig_dom"/>
</dbReference>
<keyword evidence="9 11" id="KW-0067">ATP-binding</keyword>
<dbReference type="Proteomes" id="UP001274896">
    <property type="component" value="Unassembled WGS sequence"/>
</dbReference>
<dbReference type="PROSITE" id="PS00455">
    <property type="entry name" value="AMP_BINDING"/>
    <property type="match status" value="1"/>
</dbReference>
<feature type="domain" description="AMP-dependent synthetase/ligase" evidence="12">
    <location>
        <begin position="112"/>
        <end position="437"/>
    </location>
</feature>
<gene>
    <name evidence="14" type="ORF">QTP70_032915</name>
</gene>
<keyword evidence="6 11" id="KW-0436">Ligase</keyword>
<evidence type="ECO:0000256" key="3">
    <source>
        <dbReference type="ARBA" id="ARBA00012988"/>
    </source>
</evidence>
<dbReference type="InterPro" id="IPR042099">
    <property type="entry name" value="ANL_N_sf"/>
</dbReference>
<evidence type="ECO:0000256" key="1">
    <source>
        <dbReference type="ARBA" id="ARBA00004514"/>
    </source>
</evidence>
<dbReference type="PANTHER" id="PTHR42921">
    <property type="entry name" value="ACETOACETYL-COA SYNTHETASE"/>
    <property type="match status" value="1"/>
</dbReference>
<dbReference type="InterPro" id="IPR032387">
    <property type="entry name" value="ACAS_N"/>
</dbReference>
<evidence type="ECO:0000256" key="7">
    <source>
        <dbReference type="ARBA" id="ARBA00022741"/>
    </source>
</evidence>
<dbReference type="GO" id="GO:0005524">
    <property type="term" value="F:ATP binding"/>
    <property type="evidence" value="ECO:0007669"/>
    <property type="project" value="UniProtKB-UniRule"/>
</dbReference>
<dbReference type="GO" id="GO:0032024">
    <property type="term" value="P:positive regulation of insulin secretion"/>
    <property type="evidence" value="ECO:0007669"/>
    <property type="project" value="TreeGrafter"/>
</dbReference>
<dbReference type="Gene3D" id="3.30.300.30">
    <property type="match status" value="1"/>
</dbReference>